<keyword evidence="2" id="KW-1185">Reference proteome</keyword>
<dbReference type="Proteomes" id="UP000198847">
    <property type="component" value="Unassembled WGS sequence"/>
</dbReference>
<evidence type="ECO:0000313" key="2">
    <source>
        <dbReference type="Proteomes" id="UP000198847"/>
    </source>
</evidence>
<gene>
    <name evidence="1" type="ORF">SAMN04490178_10472</name>
</gene>
<dbReference type="STRING" id="112903.SAMN04490178_10472"/>
<accession>A0A1H8RTK0</accession>
<evidence type="ECO:0000313" key="1">
    <source>
        <dbReference type="EMBL" id="SEO69672.1"/>
    </source>
</evidence>
<sequence length="32" mass="3991">MDYFLFFSEREDKVERFLLSYYRGCIESLFDA</sequence>
<proteinExistence type="predicted"/>
<dbReference type="EMBL" id="FODY01000004">
    <property type="protein sequence ID" value="SEO69672.1"/>
    <property type="molecule type" value="Genomic_DNA"/>
</dbReference>
<dbReference type="AlphaFoldDB" id="A0A1H8RTK0"/>
<protein>
    <submittedName>
        <fullName evidence="1">Uncharacterized protein</fullName>
    </submittedName>
</protein>
<name>A0A1H8RTK0_9FIRM</name>
<organism evidence="1 2">
    <name type="scientific">Propionispora vibrioides</name>
    <dbReference type="NCBI Taxonomy" id="112903"/>
    <lineage>
        <taxon>Bacteria</taxon>
        <taxon>Bacillati</taxon>
        <taxon>Bacillota</taxon>
        <taxon>Negativicutes</taxon>
        <taxon>Selenomonadales</taxon>
        <taxon>Sporomusaceae</taxon>
        <taxon>Propionispora</taxon>
    </lineage>
</organism>
<reference evidence="1 2" key="1">
    <citation type="submission" date="2016-10" db="EMBL/GenBank/DDBJ databases">
        <authorList>
            <person name="de Groot N.N."/>
        </authorList>
    </citation>
    <scope>NUCLEOTIDE SEQUENCE [LARGE SCALE GENOMIC DNA]</scope>
    <source>
        <strain evidence="1 2">DSM 13305</strain>
    </source>
</reference>